<dbReference type="GO" id="GO:0010255">
    <property type="term" value="P:glucose mediated signaling pathway"/>
    <property type="evidence" value="ECO:0007669"/>
    <property type="project" value="UniProtKB-ARBA"/>
</dbReference>
<dbReference type="SUPFAM" id="SSF47895">
    <property type="entry name" value="Transducin (alpha subunit), insertion domain"/>
    <property type="match status" value="1"/>
</dbReference>
<evidence type="ECO:0000256" key="8">
    <source>
        <dbReference type="ARBA" id="ARBA00023288"/>
    </source>
</evidence>
<dbReference type="GO" id="GO:0005834">
    <property type="term" value="C:heterotrimeric G-protein complex"/>
    <property type="evidence" value="ECO:0007669"/>
    <property type="project" value="InterPro"/>
</dbReference>
<feature type="binding site" evidence="9">
    <location>
        <begin position="229"/>
        <end position="235"/>
    </location>
    <ligand>
        <name>GTP</name>
        <dbReference type="ChEBI" id="CHEBI:37565"/>
    </ligand>
</feature>
<dbReference type="Gene3D" id="3.40.50.300">
    <property type="entry name" value="P-loop containing nucleotide triphosphate hydrolases"/>
    <property type="match status" value="1"/>
</dbReference>
<gene>
    <name evidence="11" type="primary">ABSGL_03034.1 scaffold 4097</name>
</gene>
<dbReference type="EMBL" id="LT551811">
    <property type="protein sequence ID" value="SAL97537.1"/>
    <property type="molecule type" value="Genomic_DNA"/>
</dbReference>
<reference evidence="11" key="1">
    <citation type="submission" date="2016-04" db="EMBL/GenBank/DDBJ databases">
        <authorList>
            <person name="Evans L.H."/>
            <person name="Alamgir A."/>
            <person name="Owens N."/>
            <person name="Weber N.D."/>
            <person name="Virtaneva K."/>
            <person name="Barbian K."/>
            <person name="Babar A."/>
            <person name="Rosenke K."/>
        </authorList>
    </citation>
    <scope>NUCLEOTIDE SEQUENCE [LARGE SCALE GENOMIC DNA]</scope>
    <source>
        <strain evidence="11">CBS 101.48</strain>
    </source>
</reference>
<keyword evidence="8" id="KW-0449">Lipoprotein</keyword>
<dbReference type="InterPro" id="IPR002975">
    <property type="entry name" value="Fungi_Gprotein_alpha"/>
</dbReference>
<evidence type="ECO:0008006" key="13">
    <source>
        <dbReference type="Google" id="ProtNLM"/>
    </source>
</evidence>
<dbReference type="InterPro" id="IPR001019">
    <property type="entry name" value="Gprotein_alpha_su"/>
</dbReference>
<name>A0A168LUM5_ABSGL</name>
<dbReference type="GO" id="GO:0005737">
    <property type="term" value="C:cytoplasm"/>
    <property type="evidence" value="ECO:0007669"/>
    <property type="project" value="TreeGrafter"/>
</dbReference>
<evidence type="ECO:0000256" key="2">
    <source>
        <dbReference type="ARBA" id="ARBA00022723"/>
    </source>
</evidence>
<dbReference type="SUPFAM" id="SSF52540">
    <property type="entry name" value="P-loop containing nucleoside triphosphate hydrolases"/>
    <property type="match status" value="1"/>
</dbReference>
<dbReference type="CDD" id="cd00066">
    <property type="entry name" value="G-alpha"/>
    <property type="match status" value="1"/>
</dbReference>
<keyword evidence="2 10" id="KW-0479">Metal-binding</keyword>
<feature type="binding site" evidence="9">
    <location>
        <begin position="254"/>
        <end position="258"/>
    </location>
    <ligand>
        <name>GTP</name>
        <dbReference type="ChEBI" id="CHEBI:37565"/>
    </ligand>
</feature>
<dbReference type="GO" id="GO:0001664">
    <property type="term" value="F:G protein-coupled receptor binding"/>
    <property type="evidence" value="ECO:0007669"/>
    <property type="project" value="InterPro"/>
</dbReference>
<dbReference type="InterPro" id="IPR011025">
    <property type="entry name" value="GproteinA_insert"/>
</dbReference>
<dbReference type="Pfam" id="PF00503">
    <property type="entry name" value="G-alpha"/>
    <property type="match status" value="1"/>
</dbReference>
<dbReference type="Proteomes" id="UP000078561">
    <property type="component" value="Unassembled WGS sequence"/>
</dbReference>
<protein>
    <recommendedName>
        <fullName evidence="13">Guanine nucleotide-binding protein alpha-3 subunit</fullName>
    </recommendedName>
</protein>
<feature type="binding site" evidence="10">
    <location>
        <position position="74"/>
    </location>
    <ligand>
        <name>Mg(2+)</name>
        <dbReference type="ChEBI" id="CHEBI:18420"/>
    </ligand>
</feature>
<feature type="binding site" evidence="9">
    <location>
        <begin position="323"/>
        <end position="326"/>
    </location>
    <ligand>
        <name>GTP</name>
        <dbReference type="ChEBI" id="CHEBI:37565"/>
    </ligand>
</feature>
<dbReference type="SMART" id="SM00275">
    <property type="entry name" value="G_alpha"/>
    <property type="match status" value="1"/>
</dbReference>
<evidence type="ECO:0000256" key="7">
    <source>
        <dbReference type="ARBA" id="ARBA00023224"/>
    </source>
</evidence>
<keyword evidence="12" id="KW-1185">Reference proteome</keyword>
<evidence type="ECO:0000313" key="12">
    <source>
        <dbReference type="Proteomes" id="UP000078561"/>
    </source>
</evidence>
<dbReference type="InParanoid" id="A0A168LUM5"/>
<evidence type="ECO:0000256" key="9">
    <source>
        <dbReference type="PIRSR" id="PIRSR601019-1"/>
    </source>
</evidence>
<dbReference type="GO" id="GO:0007189">
    <property type="term" value="P:adenylate cyclase-activating G protein-coupled receptor signaling pathway"/>
    <property type="evidence" value="ECO:0007669"/>
    <property type="project" value="TreeGrafter"/>
</dbReference>
<dbReference type="GO" id="GO:0046872">
    <property type="term" value="F:metal ion binding"/>
    <property type="evidence" value="ECO:0007669"/>
    <property type="project" value="UniProtKB-KW"/>
</dbReference>
<evidence type="ECO:0000256" key="3">
    <source>
        <dbReference type="ARBA" id="ARBA00022741"/>
    </source>
</evidence>
<accession>A0A168LUM5</accession>
<evidence type="ECO:0000256" key="6">
    <source>
        <dbReference type="ARBA" id="ARBA00023139"/>
    </source>
</evidence>
<evidence type="ECO:0000256" key="10">
    <source>
        <dbReference type="PIRSR" id="PIRSR601019-2"/>
    </source>
</evidence>
<keyword evidence="3 9" id="KW-0547">Nucleotide-binding</keyword>
<dbReference type="PANTHER" id="PTHR10218:SF369">
    <property type="entry name" value="GUANINE NUCLEOTIDE-BINDING PROTEIN ALPHA-2 SUBUNIT"/>
    <property type="match status" value="1"/>
</dbReference>
<keyword evidence="5 9" id="KW-0342">GTP-binding</keyword>
<keyword evidence="4 10" id="KW-0460">Magnesium</keyword>
<evidence type="ECO:0000256" key="5">
    <source>
        <dbReference type="ARBA" id="ARBA00023134"/>
    </source>
</evidence>
<dbReference type="OrthoDB" id="5817230at2759"/>
<feature type="binding site" evidence="9">
    <location>
        <begin position="70"/>
        <end position="75"/>
    </location>
    <ligand>
        <name>GTP</name>
        <dbReference type="ChEBI" id="CHEBI:37565"/>
    </ligand>
</feature>
<dbReference type="PRINTS" id="PR00318">
    <property type="entry name" value="GPROTEINA"/>
</dbReference>
<organism evidence="11">
    <name type="scientific">Absidia glauca</name>
    <name type="common">Pin mould</name>
    <dbReference type="NCBI Taxonomy" id="4829"/>
    <lineage>
        <taxon>Eukaryota</taxon>
        <taxon>Fungi</taxon>
        <taxon>Fungi incertae sedis</taxon>
        <taxon>Mucoromycota</taxon>
        <taxon>Mucoromycotina</taxon>
        <taxon>Mucoromycetes</taxon>
        <taxon>Mucorales</taxon>
        <taxon>Cunninghamellaceae</taxon>
        <taxon>Absidia</taxon>
    </lineage>
</organism>
<dbReference type="FunFam" id="3.40.50.300:FF:000181">
    <property type="entry name" value="Guanine nucleotide-binding protein subunit alpha"/>
    <property type="match status" value="1"/>
</dbReference>
<keyword evidence="6" id="KW-0564">Palmitate</keyword>
<dbReference type="OMA" id="TTIHSAW"/>
<proteinExistence type="predicted"/>
<evidence type="ECO:0000256" key="1">
    <source>
        <dbReference type="ARBA" id="ARBA00022707"/>
    </source>
</evidence>
<dbReference type="InterPro" id="IPR027417">
    <property type="entry name" value="P-loop_NTPase"/>
</dbReference>
<dbReference type="FunCoup" id="A0A168LUM5">
    <property type="interactions" value="213"/>
</dbReference>
<dbReference type="PROSITE" id="PS51882">
    <property type="entry name" value="G_ALPHA"/>
    <property type="match status" value="1"/>
</dbReference>
<evidence type="ECO:0000313" key="11">
    <source>
        <dbReference type="EMBL" id="SAL97537.1"/>
    </source>
</evidence>
<keyword evidence="7" id="KW-0807">Transducer</keyword>
<evidence type="ECO:0000256" key="4">
    <source>
        <dbReference type="ARBA" id="ARBA00022842"/>
    </source>
</evidence>
<feature type="binding site" evidence="10">
    <location>
        <position position="235"/>
    </location>
    <ligand>
        <name>Mg(2+)</name>
        <dbReference type="ChEBI" id="CHEBI:18420"/>
    </ligand>
</feature>
<feature type="binding site" evidence="9">
    <location>
        <begin position="204"/>
        <end position="205"/>
    </location>
    <ligand>
        <name>GTP</name>
        <dbReference type="ChEBI" id="CHEBI:37565"/>
    </ligand>
</feature>
<dbReference type="GO" id="GO:0003924">
    <property type="term" value="F:GTPase activity"/>
    <property type="evidence" value="ECO:0007669"/>
    <property type="project" value="InterPro"/>
</dbReference>
<sequence>MSLSSSFSSNTWSLQSYLFPLSLRFPSMGICQSGEETKQEQKSLRIDKELERDRSRRDKEYKILLLGSGESGKSTIVKQMRIIHKQGFNADELLSWRVIVYRNIIESIQTLTQALLTFHMEFDNEDNNVSVCHSVATIVVNIISSIILIHYGQDHARRVLNYKIPGEMKFDLNPELITSIQKVWQDPIVPQCIQEYGHRFYLMDSASYFFDDIQRIGQSDYTPTEQDVLHARLKTTGITEIKFQLGGLFIHMFDVGGQRSERKKWIHCFDSVASIIFCVALSEYDQVLLEESQQNRMLESLSLFESIINSRWFLHTSIILFLNKVDIFKLKVIRCPMQNYFPDYGGGKDPNKAAKYILWRFLQTNRAKLNIYPHLTQATDTYNIRFVFAAVQETLLQNALHDSGMLY</sequence>
<dbReference type="GO" id="GO:0005525">
    <property type="term" value="F:GTP binding"/>
    <property type="evidence" value="ECO:0007669"/>
    <property type="project" value="UniProtKB-KW"/>
</dbReference>
<feature type="binding site" evidence="9">
    <location>
        <position position="378"/>
    </location>
    <ligand>
        <name>GTP</name>
        <dbReference type="ChEBI" id="CHEBI:37565"/>
    </ligand>
</feature>
<dbReference type="GO" id="GO:0031683">
    <property type="term" value="F:G-protein beta/gamma-subunit complex binding"/>
    <property type="evidence" value="ECO:0007669"/>
    <property type="project" value="InterPro"/>
</dbReference>
<dbReference type="Gene3D" id="1.10.400.10">
    <property type="entry name" value="GI Alpha 1, domain 2-like"/>
    <property type="match status" value="1"/>
</dbReference>
<dbReference type="PANTHER" id="PTHR10218">
    <property type="entry name" value="GTP-BINDING PROTEIN ALPHA SUBUNIT"/>
    <property type="match status" value="1"/>
</dbReference>
<dbReference type="AlphaFoldDB" id="A0A168LUM5"/>
<dbReference type="FunFam" id="3.40.50.300:FF:000692">
    <property type="entry name" value="Guanine nucleotide-binding protein subunit alpha"/>
    <property type="match status" value="1"/>
</dbReference>
<keyword evidence="1" id="KW-0519">Myristate</keyword>
<dbReference type="STRING" id="4829.A0A168LUM5"/>
<dbReference type="PRINTS" id="PR01241">
    <property type="entry name" value="GPROTEINAFNG"/>
</dbReference>